<feature type="binding site" evidence="7">
    <location>
        <begin position="336"/>
        <end position="339"/>
    </location>
    <ligand>
        <name>GTP</name>
        <dbReference type="ChEBI" id="CHEBI:37565"/>
    </ligand>
</feature>
<evidence type="ECO:0000313" key="12">
    <source>
        <dbReference type="Proteomes" id="UP000697710"/>
    </source>
</evidence>
<evidence type="ECO:0000256" key="1">
    <source>
        <dbReference type="ARBA" id="ARBA00004496"/>
    </source>
</evidence>
<dbReference type="EMBL" id="JAGQHR010000430">
    <property type="protein sequence ID" value="MCA9728612.1"/>
    <property type="molecule type" value="Genomic_DNA"/>
</dbReference>
<feature type="binding site" evidence="7">
    <location>
        <begin position="270"/>
        <end position="273"/>
    </location>
    <ligand>
        <name>GTP</name>
        <dbReference type="ChEBI" id="CHEBI:37565"/>
    </ligand>
</feature>
<evidence type="ECO:0000256" key="6">
    <source>
        <dbReference type="ARBA" id="ARBA00023134"/>
    </source>
</evidence>
<dbReference type="PANTHER" id="PTHR10229">
    <property type="entry name" value="GTP-BINDING PROTEIN HFLX"/>
    <property type="match status" value="1"/>
</dbReference>
<dbReference type="NCBIfam" id="TIGR03156">
    <property type="entry name" value="GTP_HflX"/>
    <property type="match status" value="1"/>
</dbReference>
<dbReference type="PRINTS" id="PR00326">
    <property type="entry name" value="GTP1OBG"/>
</dbReference>
<dbReference type="SUPFAM" id="SSF52540">
    <property type="entry name" value="P-loop containing nucleoside triphosphate hydrolases"/>
    <property type="match status" value="1"/>
</dbReference>
<accession>A0A956M123</accession>
<dbReference type="Gene3D" id="3.40.50.300">
    <property type="entry name" value="P-loop containing nucleotide triphosphate hydrolases"/>
    <property type="match status" value="1"/>
</dbReference>
<dbReference type="InterPro" id="IPR005225">
    <property type="entry name" value="Small_GTP-bd"/>
</dbReference>
<dbReference type="GO" id="GO:0046872">
    <property type="term" value="F:metal ion binding"/>
    <property type="evidence" value="ECO:0007669"/>
    <property type="project" value="UniProtKB-KW"/>
</dbReference>
<feature type="domain" description="Hflx-type G" evidence="10">
    <location>
        <begin position="217"/>
        <end position="357"/>
    </location>
</feature>
<comment type="subcellular location">
    <subcellularLocation>
        <location evidence="1">Cytoplasm</location>
    </subcellularLocation>
</comment>
<keyword evidence="6 7" id="KW-0342">GTP-binding</keyword>
<evidence type="ECO:0000256" key="2">
    <source>
        <dbReference type="ARBA" id="ARBA00022490"/>
    </source>
</evidence>
<evidence type="ECO:0000256" key="8">
    <source>
        <dbReference type="PIRSR" id="PIRSR006809-2"/>
    </source>
</evidence>
<feature type="non-terminal residue" evidence="11">
    <location>
        <position position="357"/>
    </location>
</feature>
<evidence type="ECO:0000313" key="11">
    <source>
        <dbReference type="EMBL" id="MCA9728612.1"/>
    </source>
</evidence>
<dbReference type="GO" id="GO:0005525">
    <property type="term" value="F:GTP binding"/>
    <property type="evidence" value="ECO:0007669"/>
    <property type="project" value="UniProtKB-KW"/>
</dbReference>
<dbReference type="HAMAP" id="MF_00900">
    <property type="entry name" value="GTPase_HflX"/>
    <property type="match status" value="1"/>
</dbReference>
<comment type="cofactor">
    <cofactor evidence="8">
        <name>Mg(2+)</name>
        <dbReference type="ChEBI" id="CHEBI:18420"/>
    </cofactor>
</comment>
<proteinExistence type="inferred from homology"/>
<keyword evidence="5 8" id="KW-0460">Magnesium</keyword>
<evidence type="ECO:0000256" key="4">
    <source>
        <dbReference type="ARBA" id="ARBA00022741"/>
    </source>
</evidence>
<feature type="binding site" evidence="8">
    <location>
        <position position="250"/>
    </location>
    <ligand>
        <name>Mg(2+)</name>
        <dbReference type="ChEBI" id="CHEBI:18420"/>
    </ligand>
</feature>
<keyword evidence="3 8" id="KW-0479">Metal-binding</keyword>
<dbReference type="Gene3D" id="6.10.250.2860">
    <property type="match status" value="1"/>
</dbReference>
<reference evidence="11" key="2">
    <citation type="journal article" date="2021" name="Microbiome">
        <title>Successional dynamics and alternative stable states in a saline activated sludge microbial community over 9 years.</title>
        <authorList>
            <person name="Wang Y."/>
            <person name="Ye J."/>
            <person name="Ju F."/>
            <person name="Liu L."/>
            <person name="Boyd J.A."/>
            <person name="Deng Y."/>
            <person name="Parks D.H."/>
            <person name="Jiang X."/>
            <person name="Yin X."/>
            <person name="Woodcroft B.J."/>
            <person name="Tyson G.W."/>
            <person name="Hugenholtz P."/>
            <person name="Polz M.F."/>
            <person name="Zhang T."/>
        </authorList>
    </citation>
    <scope>NUCLEOTIDE SEQUENCE</scope>
    <source>
        <strain evidence="11">HKST-UBA01</strain>
    </source>
</reference>
<dbReference type="InterPro" id="IPR030394">
    <property type="entry name" value="G_HFLX_dom"/>
</dbReference>
<sequence>MSCGLPASVPRPTPGRGDPATIDHTPPIQQKAVLFGFSGFEGTPHDTVDELALLTDTAGALVVGRLYQRRTSVHPGLFLSKGKIEEARALLQEHAAELLVSDEDLSPAQVRNLEDALKVRVIDRSELILDIFAQRAATREARIQVELAQLRYLLPRLAGMWAHFSRTGGGIGTRGPGETQLEVDRRAVRQKISILQKRLEGVEVERATQSGRRGREFRVSLVGYTNAGKSTLFNGLTGAGVLAEDKLFATLDTVTRKVYLDGNLHVLLSDTVGFIRKLPHHLIASFRATLREVETTDLLVHVVDASHPSHPDQIAVVDQVLDDLVQQPVPRVLVFNKSDRLEHSEEMRIRLSHPEAI</sequence>
<organism evidence="11 12">
    <name type="scientific">Eiseniibacteriota bacterium</name>
    <dbReference type="NCBI Taxonomy" id="2212470"/>
    <lineage>
        <taxon>Bacteria</taxon>
        <taxon>Candidatus Eiseniibacteriota</taxon>
    </lineage>
</organism>
<feature type="region of interest" description="Disordered" evidence="9">
    <location>
        <begin position="1"/>
        <end position="25"/>
    </location>
</feature>
<name>A0A956M123_UNCEI</name>
<evidence type="ECO:0000256" key="7">
    <source>
        <dbReference type="PIRSR" id="PIRSR006809-1"/>
    </source>
</evidence>
<feature type="binding site" evidence="7">
    <location>
        <begin position="248"/>
        <end position="252"/>
    </location>
    <ligand>
        <name>GTP</name>
        <dbReference type="ChEBI" id="CHEBI:37565"/>
    </ligand>
</feature>
<evidence type="ECO:0000259" key="10">
    <source>
        <dbReference type="PROSITE" id="PS51705"/>
    </source>
</evidence>
<evidence type="ECO:0000256" key="5">
    <source>
        <dbReference type="ARBA" id="ARBA00022842"/>
    </source>
</evidence>
<feature type="binding site" evidence="7">
    <location>
        <begin position="223"/>
        <end position="230"/>
    </location>
    <ligand>
        <name>GTP</name>
        <dbReference type="ChEBI" id="CHEBI:37565"/>
    </ligand>
</feature>
<comment type="caution">
    <text evidence="11">The sequence shown here is derived from an EMBL/GenBank/DDBJ whole genome shotgun (WGS) entry which is preliminary data.</text>
</comment>
<dbReference type="InterPro" id="IPR032305">
    <property type="entry name" value="GTP-bd_M"/>
</dbReference>
<dbReference type="GO" id="GO:0043022">
    <property type="term" value="F:ribosome binding"/>
    <property type="evidence" value="ECO:0007669"/>
    <property type="project" value="TreeGrafter"/>
</dbReference>
<dbReference type="CDD" id="cd01878">
    <property type="entry name" value="HflX"/>
    <property type="match status" value="1"/>
</dbReference>
<dbReference type="PANTHER" id="PTHR10229:SF0">
    <property type="entry name" value="GTP-BINDING PROTEIN 6-RELATED"/>
    <property type="match status" value="1"/>
</dbReference>
<dbReference type="Pfam" id="PF16360">
    <property type="entry name" value="GTP-bdg_M"/>
    <property type="match status" value="1"/>
</dbReference>
<dbReference type="PIRSF" id="PIRSF006809">
    <property type="entry name" value="GTP-binding_hflX_prd"/>
    <property type="match status" value="1"/>
</dbReference>
<dbReference type="Gene3D" id="3.40.50.11060">
    <property type="entry name" value="GTPase HflX, N-terminal domain"/>
    <property type="match status" value="1"/>
</dbReference>
<dbReference type="Pfam" id="PF13167">
    <property type="entry name" value="GTP-bdg_N"/>
    <property type="match status" value="1"/>
</dbReference>
<dbReference type="FunFam" id="3.40.50.11060:FF:000001">
    <property type="entry name" value="GTPase HflX"/>
    <property type="match status" value="1"/>
</dbReference>
<evidence type="ECO:0000256" key="9">
    <source>
        <dbReference type="SAM" id="MobiDB-lite"/>
    </source>
</evidence>
<keyword evidence="2" id="KW-0963">Cytoplasm</keyword>
<dbReference type="InterPro" id="IPR006073">
    <property type="entry name" value="GTP-bd"/>
</dbReference>
<dbReference type="InterPro" id="IPR016496">
    <property type="entry name" value="GTPase_HflX"/>
</dbReference>
<dbReference type="Pfam" id="PF01926">
    <property type="entry name" value="MMR_HSR1"/>
    <property type="match status" value="1"/>
</dbReference>
<feature type="binding site" evidence="8">
    <location>
        <position position="230"/>
    </location>
    <ligand>
        <name>Mg(2+)</name>
        <dbReference type="ChEBI" id="CHEBI:18420"/>
    </ligand>
</feature>
<dbReference type="PROSITE" id="PS51705">
    <property type="entry name" value="G_HFLX"/>
    <property type="match status" value="1"/>
</dbReference>
<gene>
    <name evidence="11" type="primary">hflX</name>
    <name evidence="11" type="ORF">KC729_13065</name>
</gene>
<dbReference type="GO" id="GO:0005737">
    <property type="term" value="C:cytoplasm"/>
    <property type="evidence" value="ECO:0007669"/>
    <property type="project" value="UniProtKB-SubCell"/>
</dbReference>
<evidence type="ECO:0000256" key="3">
    <source>
        <dbReference type="ARBA" id="ARBA00022723"/>
    </source>
</evidence>
<reference evidence="11" key="1">
    <citation type="submission" date="2020-04" db="EMBL/GenBank/DDBJ databases">
        <authorList>
            <person name="Zhang T."/>
        </authorList>
    </citation>
    <scope>NUCLEOTIDE SEQUENCE</scope>
    <source>
        <strain evidence="11">HKST-UBA01</strain>
    </source>
</reference>
<keyword evidence="4 7" id="KW-0547">Nucleotide-binding</keyword>
<dbReference type="AlphaFoldDB" id="A0A956M123"/>
<dbReference type="Proteomes" id="UP000697710">
    <property type="component" value="Unassembled WGS sequence"/>
</dbReference>
<protein>
    <submittedName>
        <fullName evidence="11">GTPase HflX</fullName>
    </submittedName>
</protein>
<dbReference type="InterPro" id="IPR025121">
    <property type="entry name" value="GTPase_HflX_N"/>
</dbReference>
<dbReference type="InterPro" id="IPR042108">
    <property type="entry name" value="GTPase_HflX_N_sf"/>
</dbReference>
<dbReference type="InterPro" id="IPR027417">
    <property type="entry name" value="P-loop_NTPase"/>
</dbReference>
<dbReference type="NCBIfam" id="TIGR00231">
    <property type="entry name" value="small_GTP"/>
    <property type="match status" value="1"/>
</dbReference>